<evidence type="ECO:0000313" key="1">
    <source>
        <dbReference type="EMBL" id="WIM97815.1"/>
    </source>
</evidence>
<accession>A0ABY8WPW9</accession>
<dbReference type="Proteomes" id="UP001240150">
    <property type="component" value="Chromosome"/>
</dbReference>
<protein>
    <recommendedName>
        <fullName evidence="3">Integrase</fullName>
    </recommendedName>
</protein>
<name>A0ABY8WPW9_9ACTN</name>
<organism evidence="1 2">
    <name type="scientific">Actinoplanes oblitus</name>
    <dbReference type="NCBI Taxonomy" id="3040509"/>
    <lineage>
        <taxon>Bacteria</taxon>
        <taxon>Bacillati</taxon>
        <taxon>Actinomycetota</taxon>
        <taxon>Actinomycetes</taxon>
        <taxon>Micromonosporales</taxon>
        <taxon>Micromonosporaceae</taxon>
        <taxon>Actinoplanes</taxon>
    </lineage>
</organism>
<dbReference type="EMBL" id="CP126980">
    <property type="protein sequence ID" value="WIM97815.1"/>
    <property type="molecule type" value="Genomic_DNA"/>
</dbReference>
<dbReference type="RefSeq" id="WP_284919209.1">
    <property type="nucleotide sequence ID" value="NZ_CP126980.1"/>
</dbReference>
<evidence type="ECO:0008006" key="3">
    <source>
        <dbReference type="Google" id="ProtNLM"/>
    </source>
</evidence>
<proteinExistence type="predicted"/>
<reference evidence="1 2" key="1">
    <citation type="submission" date="2023-06" db="EMBL/GenBank/DDBJ databases">
        <authorList>
            <person name="Yushchuk O."/>
            <person name="Binda E."/>
            <person name="Ruckert-Reed C."/>
            <person name="Fedorenko V."/>
            <person name="Kalinowski J."/>
            <person name="Marinelli F."/>
        </authorList>
    </citation>
    <scope>NUCLEOTIDE SEQUENCE [LARGE SCALE GENOMIC DNA]</scope>
    <source>
        <strain evidence="1 2">NRRL 3884</strain>
    </source>
</reference>
<keyword evidence="2" id="KW-1185">Reference proteome</keyword>
<evidence type="ECO:0000313" key="2">
    <source>
        <dbReference type="Proteomes" id="UP001240150"/>
    </source>
</evidence>
<gene>
    <name evidence="1" type="ORF">ACTOB_001369</name>
</gene>
<sequence>MTRAERGLLLELFRWARTEGVRRDGAMRWTSPPPHRWGVDFWNGMDDRDLQVWREGQMVAANYRVTSIAEAVDQLVALGIAPAKFSTAYRAGYNAAMRAHQIARSVPDKLSSPRGWSAPEIFALLPAADTELAVGR</sequence>